<protein>
    <submittedName>
        <fullName evidence="2">Uncharacterized protein</fullName>
    </submittedName>
</protein>
<evidence type="ECO:0000313" key="2">
    <source>
        <dbReference type="EMBL" id="SVC91333.1"/>
    </source>
</evidence>
<organism evidence="2">
    <name type="scientific">marine metagenome</name>
    <dbReference type="NCBI Taxonomy" id="408172"/>
    <lineage>
        <taxon>unclassified sequences</taxon>
        <taxon>metagenomes</taxon>
        <taxon>ecological metagenomes</taxon>
    </lineage>
</organism>
<feature type="region of interest" description="Disordered" evidence="1">
    <location>
        <begin position="73"/>
        <end position="99"/>
    </location>
</feature>
<proteinExistence type="predicted"/>
<sequence length="99" mass="10578">MATQEPGSIKELRDAADRGKKASQELDAMKREMAFLKAGVDTDTKAGQLLYKAYDGDLETAAIQAEWSELVPAAAAPPPAETVDATDTQVAEQRRDLAG</sequence>
<feature type="compositionally biased region" description="Basic and acidic residues" evidence="1">
    <location>
        <begin position="8"/>
        <end position="22"/>
    </location>
</feature>
<gene>
    <name evidence="2" type="ORF">METZ01_LOCUS344187</name>
</gene>
<dbReference type="EMBL" id="UINC01118296">
    <property type="protein sequence ID" value="SVC91333.1"/>
    <property type="molecule type" value="Genomic_DNA"/>
</dbReference>
<feature type="non-terminal residue" evidence="2">
    <location>
        <position position="99"/>
    </location>
</feature>
<evidence type="ECO:0000256" key="1">
    <source>
        <dbReference type="SAM" id="MobiDB-lite"/>
    </source>
</evidence>
<reference evidence="2" key="1">
    <citation type="submission" date="2018-05" db="EMBL/GenBank/DDBJ databases">
        <authorList>
            <person name="Lanie J.A."/>
            <person name="Ng W.-L."/>
            <person name="Kazmierczak K.M."/>
            <person name="Andrzejewski T.M."/>
            <person name="Davidsen T.M."/>
            <person name="Wayne K.J."/>
            <person name="Tettelin H."/>
            <person name="Glass J.I."/>
            <person name="Rusch D."/>
            <person name="Podicherti R."/>
            <person name="Tsui H.-C.T."/>
            <person name="Winkler M.E."/>
        </authorList>
    </citation>
    <scope>NUCLEOTIDE SEQUENCE</scope>
</reference>
<accession>A0A382R0T2</accession>
<name>A0A382R0T2_9ZZZZ</name>
<dbReference type="AlphaFoldDB" id="A0A382R0T2"/>
<feature type="region of interest" description="Disordered" evidence="1">
    <location>
        <begin position="1"/>
        <end position="22"/>
    </location>
</feature>